<dbReference type="GO" id="GO:0004252">
    <property type="term" value="F:serine-type endopeptidase activity"/>
    <property type="evidence" value="ECO:0007669"/>
    <property type="project" value="TreeGrafter"/>
</dbReference>
<gene>
    <name evidence="3" type="ORF">HIJ39_03945</name>
</gene>
<reference evidence="3 4" key="1">
    <citation type="submission" date="2020-04" db="EMBL/GenBank/DDBJ databases">
        <authorList>
            <person name="Zhang R."/>
            <person name="Schippers A."/>
        </authorList>
    </citation>
    <scope>NUCLEOTIDE SEQUENCE [LARGE SCALE GENOMIC DNA]</scope>
    <source>
        <strain evidence="3 4">DSM 109850</strain>
    </source>
</reference>
<comment type="caution">
    <text evidence="3">The sequence shown here is derived from an EMBL/GenBank/DDBJ whole genome shotgun (WGS) entry which is preliminary data.</text>
</comment>
<proteinExistence type="predicted"/>
<sequence length="165" mass="18410">MEDLMAVVDHLIEIGAADADRLYVTGGSYGGFMTSWIVGHTDRFKAASTVVPVTNLVSFYGTSDIGWWFAPGEVGPTPFDDVDALWKASPLAYAPRVKTPTQVVAGEDDRRCPIEQAEQYYTALKHCGVATEFLRYPGPHSFSTQGRPDLRQDRLSRLLDWFSRY</sequence>
<dbReference type="Proteomes" id="UP000533476">
    <property type="component" value="Unassembled WGS sequence"/>
</dbReference>
<protein>
    <submittedName>
        <fullName evidence="3">S9 family peptidase</fullName>
    </submittedName>
</protein>
<evidence type="ECO:0000256" key="1">
    <source>
        <dbReference type="ARBA" id="ARBA00022801"/>
    </source>
</evidence>
<dbReference type="PANTHER" id="PTHR42776">
    <property type="entry name" value="SERINE PEPTIDASE S9 FAMILY MEMBER"/>
    <property type="match status" value="1"/>
</dbReference>
<keyword evidence="4" id="KW-1185">Reference proteome</keyword>
<dbReference type="AlphaFoldDB" id="A0A7Y0L346"/>
<dbReference type="GO" id="GO:0006508">
    <property type="term" value="P:proteolysis"/>
    <property type="evidence" value="ECO:0007669"/>
    <property type="project" value="InterPro"/>
</dbReference>
<dbReference type="PANTHER" id="PTHR42776:SF4">
    <property type="entry name" value="ACYLAMINO-ACID-RELEASING ENZYME"/>
    <property type="match status" value="1"/>
</dbReference>
<dbReference type="InterPro" id="IPR001375">
    <property type="entry name" value="Peptidase_S9_cat"/>
</dbReference>
<dbReference type="EMBL" id="JABBVZ010000008">
    <property type="protein sequence ID" value="NMP21510.1"/>
    <property type="molecule type" value="Genomic_DNA"/>
</dbReference>
<keyword evidence="1" id="KW-0378">Hydrolase</keyword>
<dbReference type="SUPFAM" id="SSF53474">
    <property type="entry name" value="alpha/beta-Hydrolases"/>
    <property type="match status" value="1"/>
</dbReference>
<organism evidence="3 4">
    <name type="scientific">Sulfobacillus harzensis</name>
    <dbReference type="NCBI Taxonomy" id="2729629"/>
    <lineage>
        <taxon>Bacteria</taxon>
        <taxon>Bacillati</taxon>
        <taxon>Bacillota</taxon>
        <taxon>Clostridia</taxon>
        <taxon>Eubacteriales</taxon>
        <taxon>Clostridiales Family XVII. Incertae Sedis</taxon>
        <taxon>Sulfobacillus</taxon>
    </lineage>
</organism>
<evidence type="ECO:0000259" key="2">
    <source>
        <dbReference type="Pfam" id="PF00326"/>
    </source>
</evidence>
<dbReference type="Gene3D" id="3.40.50.1820">
    <property type="entry name" value="alpha/beta hydrolase"/>
    <property type="match status" value="1"/>
</dbReference>
<dbReference type="InterPro" id="IPR029058">
    <property type="entry name" value="AB_hydrolase_fold"/>
</dbReference>
<evidence type="ECO:0000313" key="3">
    <source>
        <dbReference type="EMBL" id="NMP21510.1"/>
    </source>
</evidence>
<name>A0A7Y0L346_9FIRM</name>
<dbReference type="Pfam" id="PF00326">
    <property type="entry name" value="Peptidase_S9"/>
    <property type="match status" value="1"/>
</dbReference>
<evidence type="ECO:0000313" key="4">
    <source>
        <dbReference type="Proteomes" id="UP000533476"/>
    </source>
</evidence>
<feature type="domain" description="Peptidase S9 prolyl oligopeptidase catalytic" evidence="2">
    <location>
        <begin position="1"/>
        <end position="165"/>
    </location>
</feature>
<accession>A0A7Y0L346</accession>